<dbReference type="SUPFAM" id="SSF81382">
    <property type="entry name" value="Skp1 dimerisation domain-like"/>
    <property type="match status" value="1"/>
</dbReference>
<evidence type="ECO:0000313" key="4">
    <source>
        <dbReference type="Proteomes" id="UP000323000"/>
    </source>
</evidence>
<gene>
    <name evidence="3" type="ORF">EZV62_025133</name>
</gene>
<dbReference type="UniPathway" id="UPA00143"/>
<dbReference type="AlphaFoldDB" id="A0A5C7GWZ2"/>
<dbReference type="InterPro" id="IPR016072">
    <property type="entry name" value="Skp1_comp_dimer"/>
</dbReference>
<dbReference type="OrthoDB" id="2342932at2759"/>
<feature type="domain" description="SKP1 component dimerisation" evidence="2">
    <location>
        <begin position="51"/>
        <end position="96"/>
    </location>
</feature>
<name>A0A5C7GWZ2_9ROSI</name>
<accession>A0A5C7GWZ2</accession>
<proteinExistence type="predicted"/>
<evidence type="ECO:0000259" key="2">
    <source>
        <dbReference type="Pfam" id="PF01466"/>
    </source>
</evidence>
<evidence type="ECO:0000313" key="3">
    <source>
        <dbReference type="EMBL" id="TXG49258.1"/>
    </source>
</evidence>
<evidence type="ECO:0000256" key="1">
    <source>
        <dbReference type="ARBA" id="ARBA00004906"/>
    </source>
</evidence>
<comment type="caution">
    <text evidence="3">The sequence shown here is derived from an EMBL/GenBank/DDBJ whole genome shotgun (WGS) entry which is preliminary data.</text>
</comment>
<dbReference type="EMBL" id="VAHF01000012">
    <property type="protein sequence ID" value="TXG49258.1"/>
    <property type="molecule type" value="Genomic_DNA"/>
</dbReference>
<dbReference type="Proteomes" id="UP000323000">
    <property type="component" value="Chromosome 12"/>
</dbReference>
<dbReference type="InterPro" id="IPR036296">
    <property type="entry name" value="SKP1-like_dim_sf"/>
</dbReference>
<keyword evidence="4" id="KW-1185">Reference proteome</keyword>
<dbReference type="GO" id="GO:0006511">
    <property type="term" value="P:ubiquitin-dependent protein catabolic process"/>
    <property type="evidence" value="ECO:0007669"/>
    <property type="project" value="InterPro"/>
</dbReference>
<dbReference type="Pfam" id="PF01466">
    <property type="entry name" value="Skp1"/>
    <property type="match status" value="1"/>
</dbReference>
<protein>
    <recommendedName>
        <fullName evidence="2">SKP1 component dimerisation domain-containing protein</fullName>
    </recommendedName>
</protein>
<dbReference type="GO" id="GO:0016567">
    <property type="term" value="P:protein ubiquitination"/>
    <property type="evidence" value="ECO:0007669"/>
    <property type="project" value="UniProtKB-UniPathway"/>
</dbReference>
<dbReference type="Gene3D" id="3.30.710.10">
    <property type="entry name" value="Potassium Channel Kv1.1, Chain A"/>
    <property type="match status" value="1"/>
</dbReference>
<reference evidence="4" key="1">
    <citation type="journal article" date="2019" name="Gigascience">
        <title>De novo genome assembly of the endangered Acer yangbiense, a plant species with extremely small populations endemic to Yunnan Province, China.</title>
        <authorList>
            <person name="Yang J."/>
            <person name="Wariss H.M."/>
            <person name="Tao L."/>
            <person name="Zhang R."/>
            <person name="Yun Q."/>
            <person name="Hollingsworth P."/>
            <person name="Dao Z."/>
            <person name="Luo G."/>
            <person name="Guo H."/>
            <person name="Ma Y."/>
            <person name="Sun W."/>
        </authorList>
    </citation>
    <scope>NUCLEOTIDE SEQUENCE [LARGE SCALE GENOMIC DNA]</scope>
    <source>
        <strain evidence="4">cv. Malutang</strain>
    </source>
</reference>
<organism evidence="3 4">
    <name type="scientific">Acer yangbiense</name>
    <dbReference type="NCBI Taxonomy" id="1000413"/>
    <lineage>
        <taxon>Eukaryota</taxon>
        <taxon>Viridiplantae</taxon>
        <taxon>Streptophyta</taxon>
        <taxon>Embryophyta</taxon>
        <taxon>Tracheophyta</taxon>
        <taxon>Spermatophyta</taxon>
        <taxon>Magnoliopsida</taxon>
        <taxon>eudicotyledons</taxon>
        <taxon>Gunneridae</taxon>
        <taxon>Pentapetalae</taxon>
        <taxon>rosids</taxon>
        <taxon>malvids</taxon>
        <taxon>Sapindales</taxon>
        <taxon>Sapindaceae</taxon>
        <taxon>Hippocastanoideae</taxon>
        <taxon>Acereae</taxon>
        <taxon>Acer</taxon>
    </lineage>
</organism>
<comment type="pathway">
    <text evidence="1">Protein modification; protein ubiquitination.</text>
</comment>
<sequence length="100" mass="11797">MEMETVKSFFIGNDNATNDMVVPLQNVSTEHMSVIIGFYRRRTLPPSTEEELLDFLIEASANRIKDKSVKYVREFFGIENDYTPEEAKIRTEYKWAFDEY</sequence>
<dbReference type="InterPro" id="IPR011333">
    <property type="entry name" value="SKP1/BTB/POZ_sf"/>
</dbReference>